<protein>
    <submittedName>
        <fullName evidence="1">Uncharacterized protein</fullName>
    </submittedName>
</protein>
<organism evidence="1 2">
    <name type="scientific">Ostreobium quekettii</name>
    <dbReference type="NCBI Taxonomy" id="121088"/>
    <lineage>
        <taxon>Eukaryota</taxon>
        <taxon>Viridiplantae</taxon>
        <taxon>Chlorophyta</taxon>
        <taxon>core chlorophytes</taxon>
        <taxon>Ulvophyceae</taxon>
        <taxon>TCBD clade</taxon>
        <taxon>Bryopsidales</taxon>
        <taxon>Ostreobineae</taxon>
        <taxon>Ostreobiaceae</taxon>
        <taxon>Ostreobium</taxon>
    </lineage>
</organism>
<reference evidence="1" key="1">
    <citation type="submission" date="2020-12" db="EMBL/GenBank/DDBJ databases">
        <authorList>
            <person name="Iha C."/>
        </authorList>
    </citation>
    <scope>NUCLEOTIDE SEQUENCE</scope>
</reference>
<dbReference type="EMBL" id="CAJHUC010000332">
    <property type="protein sequence ID" value="CAD7695354.1"/>
    <property type="molecule type" value="Genomic_DNA"/>
</dbReference>
<dbReference type="Proteomes" id="UP000708148">
    <property type="component" value="Unassembled WGS sequence"/>
</dbReference>
<name>A0A8S1IL75_9CHLO</name>
<keyword evidence="2" id="KW-1185">Reference proteome</keyword>
<evidence type="ECO:0000313" key="1">
    <source>
        <dbReference type="EMBL" id="CAD7695354.1"/>
    </source>
</evidence>
<comment type="caution">
    <text evidence="1">The sequence shown here is derived from an EMBL/GenBank/DDBJ whole genome shotgun (WGS) entry which is preliminary data.</text>
</comment>
<sequence length="75" mass="8744">MAGEAGVEFRAERGHVETELEALTKTMSGLQLFKDKDLMREWVMLCEDSKKRLDGLRYFRRMLCEGTFSCRLLLP</sequence>
<proteinExistence type="predicted"/>
<evidence type="ECO:0000313" key="2">
    <source>
        <dbReference type="Proteomes" id="UP000708148"/>
    </source>
</evidence>
<accession>A0A8S1IL75</accession>
<gene>
    <name evidence="1" type="ORF">OSTQU699_LOCUS715</name>
</gene>
<dbReference type="AlphaFoldDB" id="A0A8S1IL75"/>